<dbReference type="Gene3D" id="3.40.50.2300">
    <property type="match status" value="2"/>
</dbReference>
<feature type="compositionally biased region" description="Low complexity" evidence="3">
    <location>
        <begin position="48"/>
        <end position="58"/>
    </location>
</feature>
<sequence>MAAVAGPHPEPGTRAAAARKVHLMRTKTCGAVAIALTGLLTLAACGSNTTRSDDTTTSPGGGGGQGTVGVILPETATSARWEGFDRPMLQKALRAQGFDADVQNAQGDVQKFSTLADGMIAQGVKVLLIAAINSEVGTAVANKAKKAGIPTIDYDRLNLGGSSDYYVSFDNVRVGQLQGQGVADALKDKPGAQVIEIEGAPTDNNATLFAQGQRKVLQPLYDSGALKLVHSQPIDGWDNQRGGQTFEQLLTGNGGKVDGVVAANDGLAGAIITVLKKNALAGKVPVTGQDATTEGLKAVLRGDQYMTVFKPIQDEADAAAKLAVALAKGDKAAADALATAASQDPKGKREVKSVLLDPHSITRTEVKQVVDQGYVKASELCTGDVAQICTQLGIA</sequence>
<dbReference type="PANTHER" id="PTHR30036:SF1">
    <property type="entry name" value="D-XYLOSE-BINDING PERIPLASMIC PROTEIN"/>
    <property type="match status" value="1"/>
</dbReference>
<dbReference type="EMBL" id="QQAZ01000002">
    <property type="protein sequence ID" value="RDI54636.1"/>
    <property type="molecule type" value="Genomic_DNA"/>
</dbReference>
<dbReference type="InterPro" id="IPR025997">
    <property type="entry name" value="SBP_2_dom"/>
</dbReference>
<dbReference type="InterPro" id="IPR028082">
    <property type="entry name" value="Peripla_BP_I"/>
</dbReference>
<feature type="region of interest" description="Disordered" evidence="3">
    <location>
        <begin position="48"/>
        <end position="68"/>
    </location>
</feature>
<dbReference type="InterPro" id="IPR050555">
    <property type="entry name" value="Bact_Solute-Bind_Prot2"/>
</dbReference>
<feature type="domain" description="Periplasmic binding protein" evidence="4">
    <location>
        <begin position="71"/>
        <end position="331"/>
    </location>
</feature>
<evidence type="ECO:0000256" key="2">
    <source>
        <dbReference type="ARBA" id="ARBA00022729"/>
    </source>
</evidence>
<reference evidence="5 6" key="1">
    <citation type="submission" date="2018-07" db="EMBL/GenBank/DDBJ databases">
        <title>Genomic Encyclopedia of Type Strains, Phase IV (KMG-IV): sequencing the most valuable type-strain genomes for metagenomic binning, comparative biology and taxonomic classification.</title>
        <authorList>
            <person name="Goeker M."/>
        </authorList>
    </citation>
    <scope>NUCLEOTIDE SEQUENCE [LARGE SCALE GENOMIC DNA]</scope>
    <source>
        <strain evidence="5 6">DSM 44952</strain>
    </source>
</reference>
<keyword evidence="6" id="KW-1185">Reference proteome</keyword>
<proteinExistence type="predicted"/>
<dbReference type="Pfam" id="PF13407">
    <property type="entry name" value="Peripla_BP_4"/>
    <property type="match status" value="1"/>
</dbReference>
<dbReference type="GO" id="GO:0030288">
    <property type="term" value="C:outer membrane-bounded periplasmic space"/>
    <property type="evidence" value="ECO:0007669"/>
    <property type="project" value="TreeGrafter"/>
</dbReference>
<dbReference type="PANTHER" id="PTHR30036">
    <property type="entry name" value="D-XYLOSE-BINDING PERIPLASMIC PROTEIN"/>
    <property type="match status" value="1"/>
</dbReference>
<evidence type="ECO:0000259" key="4">
    <source>
        <dbReference type="Pfam" id="PF13407"/>
    </source>
</evidence>
<keyword evidence="2" id="KW-0732">Signal</keyword>
<dbReference type="SUPFAM" id="SSF53822">
    <property type="entry name" value="Periplasmic binding protein-like I"/>
    <property type="match status" value="1"/>
</dbReference>
<gene>
    <name evidence="5" type="ORF">DFR68_102765</name>
</gene>
<evidence type="ECO:0000313" key="6">
    <source>
        <dbReference type="Proteomes" id="UP000255355"/>
    </source>
</evidence>
<evidence type="ECO:0000256" key="1">
    <source>
        <dbReference type="ARBA" id="ARBA00004196"/>
    </source>
</evidence>
<comment type="caution">
    <text evidence="5">The sequence shown here is derived from an EMBL/GenBank/DDBJ whole genome shotgun (WGS) entry which is preliminary data.</text>
</comment>
<organism evidence="5 6">
    <name type="scientific">Nocardia mexicana</name>
    <dbReference type="NCBI Taxonomy" id="279262"/>
    <lineage>
        <taxon>Bacteria</taxon>
        <taxon>Bacillati</taxon>
        <taxon>Actinomycetota</taxon>
        <taxon>Actinomycetes</taxon>
        <taxon>Mycobacteriales</taxon>
        <taxon>Nocardiaceae</taxon>
        <taxon>Nocardia</taxon>
    </lineage>
</organism>
<name>A0A370HCH0_9NOCA</name>
<dbReference type="AlphaFoldDB" id="A0A370HCH0"/>
<protein>
    <submittedName>
        <fullName evidence="5">Monosaccharide ABC transporter substrate-binding protein (CUT2 family)</fullName>
    </submittedName>
</protein>
<accession>A0A370HCH0</accession>
<evidence type="ECO:0000256" key="3">
    <source>
        <dbReference type="SAM" id="MobiDB-lite"/>
    </source>
</evidence>
<evidence type="ECO:0000313" key="5">
    <source>
        <dbReference type="EMBL" id="RDI54636.1"/>
    </source>
</evidence>
<comment type="subcellular location">
    <subcellularLocation>
        <location evidence="1">Cell envelope</location>
    </subcellularLocation>
</comment>
<dbReference type="STRING" id="1210089.GCA_001613165_03845"/>
<dbReference type="GO" id="GO:0030246">
    <property type="term" value="F:carbohydrate binding"/>
    <property type="evidence" value="ECO:0007669"/>
    <property type="project" value="TreeGrafter"/>
</dbReference>
<dbReference type="Proteomes" id="UP000255355">
    <property type="component" value="Unassembled WGS sequence"/>
</dbReference>